<protein>
    <submittedName>
        <fullName evidence="15">Calcium permeable stress-gated cation channel 1-like</fullName>
    </submittedName>
</protein>
<dbReference type="PANTHER" id="PTHR13018:SF93">
    <property type="entry name" value="PROTEIN OSCA1"/>
    <property type="match status" value="1"/>
</dbReference>
<evidence type="ECO:0000256" key="10">
    <source>
        <dbReference type="SAM" id="MobiDB-lite"/>
    </source>
</evidence>
<dbReference type="Proteomes" id="UP000327157">
    <property type="component" value="Chromosome 10"/>
</dbReference>
<keyword evidence="3" id="KW-0813">Transport</keyword>
<evidence type="ECO:0000256" key="4">
    <source>
        <dbReference type="ARBA" id="ARBA00022692"/>
    </source>
</evidence>
<keyword evidence="16" id="KW-1185">Reference proteome</keyword>
<feature type="transmembrane region" description="Helical" evidence="11">
    <location>
        <begin position="158"/>
        <end position="177"/>
    </location>
</feature>
<organism evidence="15 16">
    <name type="scientific">Pyrus ussuriensis x Pyrus communis</name>
    <dbReference type="NCBI Taxonomy" id="2448454"/>
    <lineage>
        <taxon>Eukaryota</taxon>
        <taxon>Viridiplantae</taxon>
        <taxon>Streptophyta</taxon>
        <taxon>Embryophyta</taxon>
        <taxon>Tracheophyta</taxon>
        <taxon>Spermatophyta</taxon>
        <taxon>Magnoliopsida</taxon>
        <taxon>eudicotyledons</taxon>
        <taxon>Gunneridae</taxon>
        <taxon>Pentapetalae</taxon>
        <taxon>rosids</taxon>
        <taxon>fabids</taxon>
        <taxon>Rosales</taxon>
        <taxon>Rosaceae</taxon>
        <taxon>Amygdaloideae</taxon>
        <taxon>Maleae</taxon>
        <taxon>Pyrus</taxon>
    </lineage>
</organism>
<feature type="transmembrane region" description="Helical" evidence="11">
    <location>
        <begin position="627"/>
        <end position="646"/>
    </location>
</feature>
<evidence type="ECO:0000313" key="16">
    <source>
        <dbReference type="Proteomes" id="UP000327157"/>
    </source>
</evidence>
<keyword evidence="7" id="KW-0406">Ion transport</keyword>
<feature type="transmembrane region" description="Helical" evidence="11">
    <location>
        <begin position="575"/>
        <end position="605"/>
    </location>
</feature>
<reference evidence="16" key="2">
    <citation type="submission" date="2019-10" db="EMBL/GenBank/DDBJ databases">
        <title>A de novo genome assembly of a pear dwarfing rootstock.</title>
        <authorList>
            <person name="Wang F."/>
            <person name="Wang J."/>
            <person name="Li S."/>
            <person name="Zhang Y."/>
            <person name="Fang M."/>
            <person name="Ma L."/>
            <person name="Zhao Y."/>
            <person name="Jiang S."/>
        </authorList>
    </citation>
    <scope>NUCLEOTIDE SEQUENCE [LARGE SCALE GENOMIC DNA]</scope>
</reference>
<keyword evidence="5" id="KW-0106">Calcium</keyword>
<proteinExistence type="inferred from homology"/>
<name>A0A5N5FD61_9ROSA</name>
<dbReference type="EMBL" id="SMOL01000695">
    <property type="protein sequence ID" value="KAB2600897.1"/>
    <property type="molecule type" value="Genomic_DNA"/>
</dbReference>
<dbReference type="Pfam" id="PF02714">
    <property type="entry name" value="RSN1_7TM"/>
    <property type="match status" value="1"/>
</dbReference>
<feature type="domain" description="CSC1/OSCA1-like 7TM region" evidence="12">
    <location>
        <begin position="374"/>
        <end position="646"/>
    </location>
</feature>
<dbReference type="AlphaFoldDB" id="A0A5N5FD61"/>
<feature type="transmembrane region" description="Helical" evidence="11">
    <location>
        <begin position="420"/>
        <end position="447"/>
    </location>
</feature>
<comment type="similarity">
    <text evidence="2">Belongs to the CSC1 (TC 1.A.17) family.</text>
</comment>
<comment type="subcellular location">
    <subcellularLocation>
        <location evidence="1">Membrane</location>
        <topology evidence="1">Multi-pass membrane protein</topology>
    </subcellularLocation>
</comment>
<evidence type="ECO:0000256" key="8">
    <source>
        <dbReference type="ARBA" id="ARBA00023136"/>
    </source>
</evidence>
<comment type="caution">
    <text evidence="15">The sequence shown here is derived from an EMBL/GenBank/DDBJ whole genome shotgun (WGS) entry which is preliminary data.</text>
</comment>
<feature type="region of interest" description="Disordered" evidence="10">
    <location>
        <begin position="724"/>
        <end position="772"/>
    </location>
</feature>
<dbReference type="InterPro" id="IPR003864">
    <property type="entry name" value="CSC1/OSCA1-like_7TM"/>
</dbReference>
<dbReference type="GO" id="GO:0005886">
    <property type="term" value="C:plasma membrane"/>
    <property type="evidence" value="ECO:0007669"/>
    <property type="project" value="TreeGrafter"/>
</dbReference>
<evidence type="ECO:0000313" key="15">
    <source>
        <dbReference type="EMBL" id="KAB2600897.1"/>
    </source>
</evidence>
<keyword evidence="4 11" id="KW-0812">Transmembrane</keyword>
<evidence type="ECO:0000256" key="9">
    <source>
        <dbReference type="ARBA" id="ARBA00023303"/>
    </source>
</evidence>
<evidence type="ECO:0000256" key="3">
    <source>
        <dbReference type="ARBA" id="ARBA00022448"/>
    </source>
</evidence>
<dbReference type="InterPro" id="IPR045122">
    <property type="entry name" value="Csc1-like"/>
</dbReference>
<evidence type="ECO:0000256" key="5">
    <source>
        <dbReference type="ARBA" id="ARBA00022837"/>
    </source>
</evidence>
<keyword evidence="8 11" id="KW-0472">Membrane</keyword>
<feature type="compositionally biased region" description="Polar residues" evidence="10">
    <location>
        <begin position="748"/>
        <end position="762"/>
    </location>
</feature>
<evidence type="ECO:0000256" key="6">
    <source>
        <dbReference type="ARBA" id="ARBA00022989"/>
    </source>
</evidence>
<dbReference type="InterPro" id="IPR027815">
    <property type="entry name" value="CSC1/OSCA1-like_cyt"/>
</dbReference>
<keyword evidence="9" id="KW-0407">Ion channel</keyword>
<evidence type="ECO:0000256" key="7">
    <source>
        <dbReference type="ARBA" id="ARBA00023065"/>
    </source>
</evidence>
<dbReference type="Pfam" id="PF14703">
    <property type="entry name" value="PHM7_cyt"/>
    <property type="match status" value="1"/>
</dbReference>
<feature type="transmembrane region" description="Helical" evidence="11">
    <location>
        <begin position="516"/>
        <end position="535"/>
    </location>
</feature>
<dbReference type="Pfam" id="PF13967">
    <property type="entry name" value="RSN1_TM"/>
    <property type="match status" value="1"/>
</dbReference>
<feature type="transmembrane region" description="Helical" evidence="11">
    <location>
        <begin position="376"/>
        <end position="400"/>
    </location>
</feature>
<dbReference type="PANTHER" id="PTHR13018">
    <property type="entry name" value="PROBABLE MEMBRANE PROTEIN DUF221-RELATED"/>
    <property type="match status" value="1"/>
</dbReference>
<dbReference type="GO" id="GO:0005227">
    <property type="term" value="F:calcium-activated cation channel activity"/>
    <property type="evidence" value="ECO:0007669"/>
    <property type="project" value="InterPro"/>
</dbReference>
<evidence type="ECO:0000256" key="2">
    <source>
        <dbReference type="ARBA" id="ARBA00007779"/>
    </source>
</evidence>
<dbReference type="OrthoDB" id="1689567at2759"/>
<reference evidence="15 16" key="1">
    <citation type="submission" date="2019-09" db="EMBL/GenBank/DDBJ databases">
        <authorList>
            <person name="Ou C."/>
        </authorList>
    </citation>
    <scope>NUCLEOTIDE SEQUENCE [LARGE SCALE GENOMIC DNA]</scope>
    <source>
        <strain evidence="15">S2</strain>
        <tissue evidence="15">Leaf</tissue>
    </source>
</reference>
<sequence>MATLGDLGVGAGINILSALIFFLVFAFLRLQPLNDRVYFPKWYLKGLRESPTHSGAFVRKFVNLDFRSYLRFLNWMPAALRMPEPELIDHAGLDSAVYLRIYLIGLKIFVPIALLAWAVLVPVNYTNITLDLEKIKNVTSSDIDKLSISNVPDESPRFWSHIVMAYAFTIWTCYVLLKEYEKVANMRLHFLAAEERRPDQFTVLVRNVPPDSDESTSELVEHFFLVNHPDHYLTHQVVYNANSLAKLVKKKKKMLNWLVYYRNKLSRSKTATRPLKKTGFLGLWGKKVDAIEHYETEIDKLTNQIAEEKERVAHDPKSIMPAAFVSFKTRWGAAVCAQTQQSRNPTIWLTEWAPEPRDVYWPNLAVPYVQLTVKRLIMGVAFFFLTFFFMIPIAIVQSFASLEGIEKAAPFLKPVVEAKFIKSVIAGFLPGIALKLFLIFLPKILMIMAKFEGYPSKSSLERRAASRYYLFSLVNVFLGSIIAGTAFEQLDSFIHQSATEIPKTIGVAIPMKATFFITYIMVDGWAGIAAEILMLKPLIIYHLKNFFLVKTDKDREEAMNPGSIGFNTGEPRIQLYLLLGLVYATVTPTLLPFIIIFFGLAYVVFRHQIINVYNQEYESAAAFWPDVHGRIITALIISQLLLFGLLSTKKAAQSTPFLIALPVLTLWFHRYCKGRFEPAFKRYPLQEAMMKDTLEQAREPNLNLKGYLQSAYIHPVFKECDDEEDHESFEKGETESVIVATKRHSRRNTPAPSRMTAGSSPSMPDVEELAQP</sequence>
<keyword evidence="6 11" id="KW-1133">Transmembrane helix</keyword>
<accession>A0A5N5FD61</accession>
<evidence type="ECO:0000259" key="13">
    <source>
        <dbReference type="Pfam" id="PF13967"/>
    </source>
</evidence>
<dbReference type="InterPro" id="IPR032880">
    <property type="entry name" value="CSC1/OSCA1-like_N"/>
</dbReference>
<evidence type="ECO:0000259" key="12">
    <source>
        <dbReference type="Pfam" id="PF02714"/>
    </source>
</evidence>
<feature type="domain" description="CSC1/OSCA1-like N-terminal transmembrane" evidence="13">
    <location>
        <begin position="9"/>
        <end position="179"/>
    </location>
</feature>
<feature type="transmembrane region" description="Helical" evidence="11">
    <location>
        <begin position="101"/>
        <end position="120"/>
    </location>
</feature>
<evidence type="ECO:0000256" key="1">
    <source>
        <dbReference type="ARBA" id="ARBA00004141"/>
    </source>
</evidence>
<feature type="transmembrane region" description="Helical" evidence="11">
    <location>
        <begin position="12"/>
        <end position="30"/>
    </location>
</feature>
<gene>
    <name evidence="15" type="ORF">D8674_001902</name>
</gene>
<evidence type="ECO:0000259" key="14">
    <source>
        <dbReference type="Pfam" id="PF14703"/>
    </source>
</evidence>
<reference evidence="15 16" key="3">
    <citation type="submission" date="2019-11" db="EMBL/GenBank/DDBJ databases">
        <title>A de novo genome assembly of a pear dwarfing rootstock.</title>
        <authorList>
            <person name="Wang F."/>
            <person name="Wang J."/>
            <person name="Li S."/>
            <person name="Zhang Y."/>
            <person name="Fang M."/>
            <person name="Ma L."/>
            <person name="Zhao Y."/>
            <person name="Jiang S."/>
        </authorList>
    </citation>
    <scope>NUCLEOTIDE SEQUENCE [LARGE SCALE GENOMIC DNA]</scope>
    <source>
        <strain evidence="15">S2</strain>
        <tissue evidence="15">Leaf</tissue>
    </source>
</reference>
<evidence type="ECO:0000256" key="11">
    <source>
        <dbReference type="SAM" id="Phobius"/>
    </source>
</evidence>
<feature type="domain" description="CSC1/OSCA1-like cytosolic" evidence="14">
    <location>
        <begin position="200"/>
        <end position="363"/>
    </location>
</feature>
<feature type="transmembrane region" description="Helical" evidence="11">
    <location>
        <begin position="468"/>
        <end position="487"/>
    </location>
</feature>